<feature type="compositionally biased region" description="Basic and acidic residues" evidence="2">
    <location>
        <begin position="441"/>
        <end position="451"/>
    </location>
</feature>
<dbReference type="OrthoDB" id="1752136at2759"/>
<name>A0A3L6SDX0_PANMI</name>
<dbReference type="GO" id="GO:0003677">
    <property type="term" value="F:DNA binding"/>
    <property type="evidence" value="ECO:0007669"/>
    <property type="project" value="UniProtKB-KW"/>
</dbReference>
<evidence type="ECO:0000313" key="5">
    <source>
        <dbReference type="Proteomes" id="UP000275267"/>
    </source>
</evidence>
<evidence type="ECO:0000313" key="4">
    <source>
        <dbReference type="EMBL" id="RLN19201.1"/>
    </source>
</evidence>
<dbReference type="PANTHER" id="PTHR47165:SF3">
    <property type="entry name" value="RETROTRANSPOSON-LIKE PROTEIN"/>
    <property type="match status" value="1"/>
</dbReference>
<dbReference type="EMBL" id="PQIB02000005">
    <property type="protein sequence ID" value="RLN19201.1"/>
    <property type="molecule type" value="Genomic_DNA"/>
</dbReference>
<dbReference type="InterPro" id="IPR012340">
    <property type="entry name" value="NA-bd_OB-fold"/>
</dbReference>
<feature type="region of interest" description="Disordered" evidence="2">
    <location>
        <begin position="369"/>
        <end position="459"/>
    </location>
</feature>
<feature type="compositionally biased region" description="Pro residues" evidence="2">
    <location>
        <begin position="372"/>
        <end position="381"/>
    </location>
</feature>
<proteinExistence type="predicted"/>
<dbReference type="InterPro" id="IPR031657">
    <property type="entry name" value="REPA_OB_2"/>
</dbReference>
<feature type="compositionally biased region" description="Polar residues" evidence="2">
    <location>
        <begin position="388"/>
        <end position="440"/>
    </location>
</feature>
<accession>A0A3L6SDX0</accession>
<evidence type="ECO:0000259" key="3">
    <source>
        <dbReference type="Pfam" id="PF16900"/>
    </source>
</evidence>
<dbReference type="SUPFAM" id="SSF50249">
    <property type="entry name" value="Nucleic acid-binding proteins"/>
    <property type="match status" value="2"/>
</dbReference>
<gene>
    <name evidence="4" type="ORF">C2845_PM02G13060</name>
</gene>
<dbReference type="CDD" id="cd04480">
    <property type="entry name" value="RPA1_DBD_A_like"/>
    <property type="match status" value="1"/>
</dbReference>
<protein>
    <recommendedName>
        <fullName evidence="3">Replication protein A OB domain-containing protein</fullName>
    </recommendedName>
</protein>
<dbReference type="CDD" id="cd04481">
    <property type="entry name" value="RPA1_DBD_B_like"/>
    <property type="match status" value="1"/>
</dbReference>
<dbReference type="Proteomes" id="UP000275267">
    <property type="component" value="Unassembled WGS sequence"/>
</dbReference>
<keyword evidence="5" id="KW-1185">Reference proteome</keyword>
<evidence type="ECO:0000256" key="1">
    <source>
        <dbReference type="ARBA" id="ARBA00023125"/>
    </source>
</evidence>
<dbReference type="AlphaFoldDB" id="A0A3L6SDX0"/>
<feature type="domain" description="Replication protein A OB" evidence="3">
    <location>
        <begin position="165"/>
        <end position="255"/>
    </location>
</feature>
<dbReference type="PANTHER" id="PTHR47165">
    <property type="entry name" value="OS03G0429900 PROTEIN"/>
    <property type="match status" value="1"/>
</dbReference>
<evidence type="ECO:0000256" key="2">
    <source>
        <dbReference type="SAM" id="MobiDB-lite"/>
    </source>
</evidence>
<dbReference type="Pfam" id="PF16900">
    <property type="entry name" value="REPA_OB_2"/>
    <property type="match status" value="1"/>
</dbReference>
<dbReference type="STRING" id="4540.A0A3L6SDX0"/>
<keyword evidence="1" id="KW-0238">DNA-binding</keyword>
<comment type="caution">
    <text evidence="4">The sequence shown here is derived from an EMBL/GenBank/DDBJ whole genome shotgun (WGS) entry which is preliminary data.</text>
</comment>
<reference evidence="5" key="1">
    <citation type="journal article" date="2019" name="Nat. Commun.">
        <title>The genome of broomcorn millet.</title>
        <authorList>
            <person name="Zou C."/>
            <person name="Miki D."/>
            <person name="Li D."/>
            <person name="Tang Q."/>
            <person name="Xiao L."/>
            <person name="Rajput S."/>
            <person name="Deng P."/>
            <person name="Jia W."/>
            <person name="Huang R."/>
            <person name="Zhang M."/>
            <person name="Sun Y."/>
            <person name="Hu J."/>
            <person name="Fu X."/>
            <person name="Schnable P.S."/>
            <person name="Li F."/>
            <person name="Zhang H."/>
            <person name="Feng B."/>
            <person name="Zhu X."/>
            <person name="Liu R."/>
            <person name="Schnable J.C."/>
            <person name="Zhu J.-K."/>
            <person name="Zhang H."/>
        </authorList>
    </citation>
    <scope>NUCLEOTIDE SEQUENCE [LARGE SCALE GENOMIC DNA]</scope>
</reference>
<sequence>MTRGFSLLRCRLTTVACGRHGITSSRLRFTVASRLSHSFRDATGTYMPRASDPSEQRRKRMKRLQEKRLSSSGAIRANAIYAEIPHDVIDNFDAQVQEGGIYVISRFRVTNAKNYFRVVEGRYMIEFTYHTRVAVARDPPTGFPKYVYSLTPFHELPNLVGSSRNFLDILGMVTEVNGIEQVQVSPNLNQIQTRKLILRDASDIEMHMTLWGQRASNFDVDELCNSNGGKQVPVLFVGCLVKTFQGQDYISAGSASKWHFKPEIPEVAEFSNKFQNEMIHINHLPPPPNNSPQPQGMLRQESRYLADLQRIDPYDFPANGCLCTITIARLIADVPWWFPSCTRCAQSYYTRFKKYMVNSIITSYGRQRVIPQIPPPAPPKQPSHHPSENISDSTETSDQPTLTITSKSPSQHQTPPASPTGVETSTKEASPPQLTNIRSSESIRKRLTYDDKSDDEASS</sequence>
<dbReference type="Gene3D" id="2.40.50.140">
    <property type="entry name" value="Nucleic acid-binding proteins"/>
    <property type="match status" value="2"/>
</dbReference>
<organism evidence="4 5">
    <name type="scientific">Panicum miliaceum</name>
    <name type="common">Proso millet</name>
    <name type="synonym">Broomcorn millet</name>
    <dbReference type="NCBI Taxonomy" id="4540"/>
    <lineage>
        <taxon>Eukaryota</taxon>
        <taxon>Viridiplantae</taxon>
        <taxon>Streptophyta</taxon>
        <taxon>Embryophyta</taxon>
        <taxon>Tracheophyta</taxon>
        <taxon>Spermatophyta</taxon>
        <taxon>Magnoliopsida</taxon>
        <taxon>Liliopsida</taxon>
        <taxon>Poales</taxon>
        <taxon>Poaceae</taxon>
        <taxon>PACMAD clade</taxon>
        <taxon>Panicoideae</taxon>
        <taxon>Panicodae</taxon>
        <taxon>Paniceae</taxon>
        <taxon>Panicinae</taxon>
        <taxon>Panicum</taxon>
        <taxon>Panicum sect. Panicum</taxon>
    </lineage>
</organism>